<reference evidence="5" key="1">
    <citation type="submission" date="2021-02" db="EMBL/GenBank/DDBJ databases">
        <authorList>
            <person name="Nowell W R."/>
        </authorList>
    </citation>
    <scope>NUCLEOTIDE SEQUENCE</scope>
</reference>
<evidence type="ECO:0000256" key="2">
    <source>
        <dbReference type="ARBA" id="ARBA00022741"/>
    </source>
</evidence>
<keyword evidence="1" id="KW-0436">Ligase</keyword>
<dbReference type="GO" id="GO:0005524">
    <property type="term" value="F:ATP binding"/>
    <property type="evidence" value="ECO:0007669"/>
    <property type="project" value="InterPro"/>
</dbReference>
<evidence type="ECO:0000256" key="3">
    <source>
        <dbReference type="ARBA" id="ARBA00022840"/>
    </source>
</evidence>
<name>A0A814Z6A3_9BILA</name>
<dbReference type="EMBL" id="CAJNOU010001679">
    <property type="protein sequence ID" value="CAF1238711.1"/>
    <property type="molecule type" value="Genomic_DNA"/>
</dbReference>
<evidence type="ECO:0000259" key="4">
    <source>
        <dbReference type="Pfam" id="PF00152"/>
    </source>
</evidence>
<evidence type="ECO:0000313" key="5">
    <source>
        <dbReference type="EMBL" id="CAF1238711.1"/>
    </source>
</evidence>
<dbReference type="GO" id="GO:0004812">
    <property type="term" value="F:aminoacyl-tRNA ligase activity"/>
    <property type="evidence" value="ECO:0007669"/>
    <property type="project" value="InterPro"/>
</dbReference>
<keyword evidence="2" id="KW-0547">Nucleotide-binding</keyword>
<accession>A0A814Z6A3</accession>
<gene>
    <name evidence="5" type="ORF">SEV965_LOCUS23101</name>
</gene>
<dbReference type="InterPro" id="IPR045864">
    <property type="entry name" value="aa-tRNA-synth_II/BPL/LPL"/>
</dbReference>
<dbReference type="AlphaFoldDB" id="A0A814Z6A3"/>
<evidence type="ECO:0000313" key="6">
    <source>
        <dbReference type="Proteomes" id="UP000663889"/>
    </source>
</evidence>
<dbReference type="InterPro" id="IPR004364">
    <property type="entry name" value="Aa-tRNA-synt_II"/>
</dbReference>
<dbReference type="GO" id="GO:0006418">
    <property type="term" value="P:tRNA aminoacylation for protein translation"/>
    <property type="evidence" value="ECO:0007669"/>
    <property type="project" value="InterPro"/>
</dbReference>
<keyword evidence="3" id="KW-0067">ATP-binding</keyword>
<proteinExistence type="predicted"/>
<feature type="domain" description="Aminoacyl-tRNA synthetase class II (D/K/N)" evidence="4">
    <location>
        <begin position="4"/>
        <end position="38"/>
    </location>
</feature>
<dbReference type="Pfam" id="PF00152">
    <property type="entry name" value="tRNA-synt_2"/>
    <property type="match status" value="1"/>
</dbReference>
<feature type="non-terminal residue" evidence="5">
    <location>
        <position position="1"/>
    </location>
</feature>
<dbReference type="SUPFAM" id="SSF55681">
    <property type="entry name" value="Class II aaRS and biotin synthetases"/>
    <property type="match status" value="1"/>
</dbReference>
<comment type="caution">
    <text evidence="5">The sequence shown here is derived from an EMBL/GenBank/DDBJ whole genome shotgun (WGS) entry which is preliminary data.</text>
</comment>
<dbReference type="Gene3D" id="3.30.930.10">
    <property type="entry name" value="Bira Bifunctional Protein, Domain 2"/>
    <property type="match status" value="1"/>
</dbReference>
<organism evidence="5 6">
    <name type="scientific">Rotaria sordida</name>
    <dbReference type="NCBI Taxonomy" id="392033"/>
    <lineage>
        <taxon>Eukaryota</taxon>
        <taxon>Metazoa</taxon>
        <taxon>Spiralia</taxon>
        <taxon>Gnathifera</taxon>
        <taxon>Rotifera</taxon>
        <taxon>Eurotatoria</taxon>
        <taxon>Bdelloidea</taxon>
        <taxon>Philodinida</taxon>
        <taxon>Philodinidae</taxon>
        <taxon>Rotaria</taxon>
    </lineage>
</organism>
<evidence type="ECO:0000256" key="1">
    <source>
        <dbReference type="ARBA" id="ARBA00022598"/>
    </source>
</evidence>
<protein>
    <recommendedName>
        <fullName evidence="4">Aminoacyl-tRNA synthetase class II (D/K/N) domain-containing protein</fullName>
    </recommendedName>
</protein>
<sequence>DLRGFGGMPTGGFGLGIERFLMAITGIDNVRDFILFPRFYQHCDG</sequence>
<dbReference type="Proteomes" id="UP000663889">
    <property type="component" value="Unassembled WGS sequence"/>
</dbReference>